<dbReference type="EMBL" id="CAJNOI010000233">
    <property type="protein sequence ID" value="CAF1200390.1"/>
    <property type="molecule type" value="Genomic_DNA"/>
</dbReference>
<reference evidence="1" key="1">
    <citation type="submission" date="2021-02" db="EMBL/GenBank/DDBJ databases">
        <authorList>
            <person name="Nowell W R."/>
        </authorList>
    </citation>
    <scope>NUCLEOTIDE SEQUENCE</scope>
</reference>
<evidence type="ECO:0000313" key="2">
    <source>
        <dbReference type="EMBL" id="CAF1470791.1"/>
    </source>
</evidence>
<proteinExistence type="predicted"/>
<gene>
    <name evidence="1" type="ORF">BJG266_LOCUS26869</name>
    <name evidence="2" type="ORF">QVE165_LOCUS41576</name>
</gene>
<organism evidence="1 4">
    <name type="scientific">Adineta steineri</name>
    <dbReference type="NCBI Taxonomy" id="433720"/>
    <lineage>
        <taxon>Eukaryota</taxon>
        <taxon>Metazoa</taxon>
        <taxon>Spiralia</taxon>
        <taxon>Gnathifera</taxon>
        <taxon>Rotifera</taxon>
        <taxon>Eurotatoria</taxon>
        <taxon>Bdelloidea</taxon>
        <taxon>Adinetida</taxon>
        <taxon>Adinetidae</taxon>
        <taxon>Adineta</taxon>
    </lineage>
</organism>
<dbReference type="Proteomes" id="UP000663877">
    <property type="component" value="Unassembled WGS sequence"/>
</dbReference>
<dbReference type="Proteomes" id="UP000663832">
    <property type="component" value="Unassembled WGS sequence"/>
</dbReference>
<comment type="caution">
    <text evidence="1">The sequence shown here is derived from an EMBL/GenBank/DDBJ whole genome shotgun (WGS) entry which is preliminary data.</text>
</comment>
<protein>
    <submittedName>
        <fullName evidence="1">Uncharacterized protein</fullName>
    </submittedName>
</protein>
<name>A0A814WCJ0_9BILA</name>
<evidence type="ECO:0000313" key="4">
    <source>
        <dbReference type="Proteomes" id="UP000663877"/>
    </source>
</evidence>
<keyword evidence="3" id="KW-1185">Reference proteome</keyword>
<dbReference type="AlphaFoldDB" id="A0A814WCJ0"/>
<evidence type="ECO:0000313" key="1">
    <source>
        <dbReference type="EMBL" id="CAF1200390.1"/>
    </source>
</evidence>
<accession>A0A814WCJ0</accession>
<dbReference type="EMBL" id="CAJNOM010000497">
    <property type="protein sequence ID" value="CAF1470791.1"/>
    <property type="molecule type" value="Genomic_DNA"/>
</dbReference>
<evidence type="ECO:0000313" key="3">
    <source>
        <dbReference type="Proteomes" id="UP000663832"/>
    </source>
</evidence>
<sequence>MVAPNINAKSIPDVWDGYYRITLVQFVTMSSPEQLRKQFESFRPTISDVQMQELVFQTRKIDIATRHFQLGNDFTNEPIALYVSHPSEFEFESDLRRIRDQVNPSQWTQIHKRFLHMNIPLYSNTTERNWTWKEIKQHDIPAKVGKHPIEFHRTLLQIIPSRETCKRVYGKTLGNPWWMGVTELEGKCSGCQYPVQNQWKGVCSSCHQYERIKPIWSSSCGQDTANVSNDLDSLCSNYESKLQLS</sequence>